<reference evidence="2 3" key="1">
    <citation type="submission" date="2020-02" db="EMBL/GenBank/DDBJ databases">
        <authorList>
            <person name="Ma Q."/>
            <person name="Huang Y."/>
            <person name="Song X."/>
            <person name="Pei D."/>
        </authorList>
    </citation>
    <scope>NUCLEOTIDE SEQUENCE [LARGE SCALE GENOMIC DNA]</scope>
    <source>
        <strain evidence="2">Sxm20200214</strain>
        <tissue evidence="2">Leaf</tissue>
    </source>
</reference>
<evidence type="ECO:0000313" key="3">
    <source>
        <dbReference type="Proteomes" id="UP000886595"/>
    </source>
</evidence>
<feature type="region of interest" description="Disordered" evidence="1">
    <location>
        <begin position="1"/>
        <end position="20"/>
    </location>
</feature>
<evidence type="ECO:0000313" key="2">
    <source>
        <dbReference type="EMBL" id="KAG2320681.1"/>
    </source>
</evidence>
<name>A0A8X7W074_BRACI</name>
<feature type="compositionally biased region" description="Acidic residues" evidence="1">
    <location>
        <begin position="1"/>
        <end position="10"/>
    </location>
</feature>
<keyword evidence="3" id="KW-1185">Reference proteome</keyword>
<protein>
    <submittedName>
        <fullName evidence="2">Uncharacterized protein</fullName>
    </submittedName>
</protein>
<accession>A0A8X7W074</accession>
<gene>
    <name evidence="2" type="ORF">Bca52824_013894</name>
</gene>
<comment type="caution">
    <text evidence="2">The sequence shown here is derived from an EMBL/GenBank/DDBJ whole genome shotgun (WGS) entry which is preliminary data.</text>
</comment>
<dbReference type="PANTHER" id="PTHR13464:SF0">
    <property type="entry name" value="SAP30-BINDING PROTEIN"/>
    <property type="match status" value="1"/>
</dbReference>
<dbReference type="Proteomes" id="UP000886595">
    <property type="component" value="Unassembled WGS sequence"/>
</dbReference>
<dbReference type="GO" id="GO:0005634">
    <property type="term" value="C:nucleus"/>
    <property type="evidence" value="ECO:0007669"/>
    <property type="project" value="TreeGrafter"/>
</dbReference>
<dbReference type="InterPro" id="IPR012479">
    <property type="entry name" value="SAP30BP"/>
</dbReference>
<dbReference type="GO" id="GO:0006355">
    <property type="term" value="P:regulation of DNA-templated transcription"/>
    <property type="evidence" value="ECO:0007669"/>
    <property type="project" value="InterPro"/>
</dbReference>
<evidence type="ECO:0000256" key="1">
    <source>
        <dbReference type="SAM" id="MobiDB-lite"/>
    </source>
</evidence>
<dbReference type="OrthoDB" id="1714508at2759"/>
<dbReference type="AlphaFoldDB" id="A0A8X7W074"/>
<organism evidence="2 3">
    <name type="scientific">Brassica carinata</name>
    <name type="common">Ethiopian mustard</name>
    <name type="synonym">Abyssinian cabbage</name>
    <dbReference type="NCBI Taxonomy" id="52824"/>
    <lineage>
        <taxon>Eukaryota</taxon>
        <taxon>Viridiplantae</taxon>
        <taxon>Streptophyta</taxon>
        <taxon>Embryophyta</taxon>
        <taxon>Tracheophyta</taxon>
        <taxon>Spermatophyta</taxon>
        <taxon>Magnoliopsida</taxon>
        <taxon>eudicotyledons</taxon>
        <taxon>Gunneridae</taxon>
        <taxon>Pentapetalae</taxon>
        <taxon>rosids</taxon>
        <taxon>malvids</taxon>
        <taxon>Brassicales</taxon>
        <taxon>Brassicaceae</taxon>
        <taxon>Brassiceae</taxon>
        <taxon>Brassica</taxon>
    </lineage>
</organism>
<proteinExistence type="predicted"/>
<dbReference type="Pfam" id="PF07818">
    <property type="entry name" value="HCNGP"/>
    <property type="match status" value="1"/>
</dbReference>
<dbReference type="PANTHER" id="PTHR13464">
    <property type="entry name" value="TRANSCRIPTIONAL REGULATOR PROTEIN HCNGP"/>
    <property type="match status" value="1"/>
</dbReference>
<sequence>MEDAEEEEEEQRNHEECERIDEDQLEEASIRCWISFFRRHQEISKSLTERSVFFFFFLFNRSNRFIDMNTLYSEYRNPDFLLHAVSYQDIDHTASCFCIHVFDPTGYDPIDFCDALEVDMKNERERKEQESKMNQMLDLVSAGAHPGMVLAPQKPNIPIPGVPPLATSGLPSVPTEIAAHDVRHNKKSKWDKVDGDVKNPPALAAETNAALVSAGSGYSAFV</sequence>
<dbReference type="EMBL" id="JAAMPC010000003">
    <property type="protein sequence ID" value="KAG2320681.1"/>
    <property type="molecule type" value="Genomic_DNA"/>
</dbReference>